<dbReference type="InterPro" id="IPR001789">
    <property type="entry name" value="Sig_transdc_resp-reg_receiver"/>
</dbReference>
<dbReference type="Proteomes" id="UP000030437">
    <property type="component" value="Unassembled WGS sequence"/>
</dbReference>
<dbReference type="GO" id="GO:0000976">
    <property type="term" value="F:transcription cis-regulatory region binding"/>
    <property type="evidence" value="ECO:0007669"/>
    <property type="project" value="TreeGrafter"/>
</dbReference>
<evidence type="ECO:0000256" key="4">
    <source>
        <dbReference type="ARBA" id="ARBA00023125"/>
    </source>
</evidence>
<keyword evidence="4 7" id="KW-0238">DNA-binding</keyword>
<dbReference type="SUPFAM" id="SSF52172">
    <property type="entry name" value="CheY-like"/>
    <property type="match status" value="1"/>
</dbReference>
<name>A0A0A3JPL5_9BACI</name>
<dbReference type="AlphaFoldDB" id="A0A0A3JPL5"/>
<proteinExistence type="predicted"/>
<dbReference type="InterPro" id="IPR036388">
    <property type="entry name" value="WH-like_DNA-bd_sf"/>
</dbReference>
<comment type="caution">
    <text evidence="10">The sequence shown here is derived from an EMBL/GenBank/DDBJ whole genome shotgun (WGS) entry which is preliminary data.</text>
</comment>
<feature type="modified residue" description="4-aspartylphosphate" evidence="6">
    <location>
        <position position="51"/>
    </location>
</feature>
<dbReference type="PROSITE" id="PS50110">
    <property type="entry name" value="RESPONSE_REGULATORY"/>
    <property type="match status" value="1"/>
</dbReference>
<dbReference type="InterPro" id="IPR001867">
    <property type="entry name" value="OmpR/PhoB-type_DNA-bd"/>
</dbReference>
<evidence type="ECO:0000256" key="6">
    <source>
        <dbReference type="PROSITE-ProRule" id="PRU00169"/>
    </source>
</evidence>
<dbReference type="CDD" id="cd17574">
    <property type="entry name" value="REC_OmpR"/>
    <property type="match status" value="1"/>
</dbReference>
<feature type="DNA-binding region" description="OmpR/PhoB-type" evidence="7">
    <location>
        <begin position="125"/>
        <end position="222"/>
    </location>
</feature>
<keyword evidence="11" id="KW-1185">Reference proteome</keyword>
<keyword evidence="3" id="KW-0805">Transcription regulation</keyword>
<dbReference type="Gene3D" id="6.10.250.690">
    <property type="match status" value="1"/>
</dbReference>
<evidence type="ECO:0000256" key="7">
    <source>
        <dbReference type="PROSITE-ProRule" id="PRU01091"/>
    </source>
</evidence>
<dbReference type="InterPro" id="IPR039420">
    <property type="entry name" value="WalR-like"/>
</dbReference>
<dbReference type="GO" id="GO:0000156">
    <property type="term" value="F:phosphorelay response regulator activity"/>
    <property type="evidence" value="ECO:0007669"/>
    <property type="project" value="TreeGrafter"/>
</dbReference>
<dbReference type="SMART" id="SM00862">
    <property type="entry name" value="Trans_reg_C"/>
    <property type="match status" value="1"/>
</dbReference>
<dbReference type="GO" id="GO:0005829">
    <property type="term" value="C:cytosol"/>
    <property type="evidence" value="ECO:0007669"/>
    <property type="project" value="TreeGrafter"/>
</dbReference>
<dbReference type="Gene3D" id="1.10.10.10">
    <property type="entry name" value="Winged helix-like DNA-binding domain superfamily/Winged helix DNA-binding domain"/>
    <property type="match status" value="1"/>
</dbReference>
<dbReference type="SMART" id="SM00448">
    <property type="entry name" value="REC"/>
    <property type="match status" value="1"/>
</dbReference>
<evidence type="ECO:0000259" key="8">
    <source>
        <dbReference type="PROSITE" id="PS50110"/>
    </source>
</evidence>
<dbReference type="OrthoDB" id="9790442at2"/>
<evidence type="ECO:0000313" key="11">
    <source>
        <dbReference type="Proteomes" id="UP000030437"/>
    </source>
</evidence>
<keyword evidence="1 6" id="KW-0597">Phosphoprotein</keyword>
<evidence type="ECO:0000259" key="9">
    <source>
        <dbReference type="PROSITE" id="PS51755"/>
    </source>
</evidence>
<evidence type="ECO:0000256" key="5">
    <source>
        <dbReference type="ARBA" id="ARBA00023163"/>
    </source>
</evidence>
<keyword evidence="2" id="KW-0902">Two-component regulatory system</keyword>
<protein>
    <submittedName>
        <fullName evidence="10">Transcriptional regulatory protein SpaR</fullName>
    </submittedName>
</protein>
<dbReference type="STRING" id="1220589.CD32_00875"/>
<dbReference type="EMBL" id="JPVP01000034">
    <property type="protein sequence ID" value="KGR88967.1"/>
    <property type="molecule type" value="Genomic_DNA"/>
</dbReference>
<sequence length="222" mass="25276">MANILAIDDDAAILRLIKKMLEMKNHTVTTIQDIKDITIAEINKHHLLLLDVMMPGEDGFDICTKIRPLIHIPIIFMTAKSDESSIIKGLSIGGDDYIIKPFSIHEVNARIEAHLRREARPKREAASAFIDNNIFIDLEAKKVIFQGQEITLTKIQYKICELLALHKGKVFSKEGIYEAVYSMDSDSQISTVVEHIRVIRKKFAQYNLSPINTVWGVGYIWE</sequence>
<gene>
    <name evidence="10" type="ORF">CD32_00875</name>
</gene>
<feature type="domain" description="Response regulatory" evidence="8">
    <location>
        <begin position="3"/>
        <end position="115"/>
    </location>
</feature>
<dbReference type="GO" id="GO:0006355">
    <property type="term" value="P:regulation of DNA-templated transcription"/>
    <property type="evidence" value="ECO:0007669"/>
    <property type="project" value="InterPro"/>
</dbReference>
<feature type="domain" description="OmpR/PhoB-type" evidence="9">
    <location>
        <begin position="125"/>
        <end position="222"/>
    </location>
</feature>
<evidence type="ECO:0000256" key="2">
    <source>
        <dbReference type="ARBA" id="ARBA00023012"/>
    </source>
</evidence>
<dbReference type="InterPro" id="IPR011006">
    <property type="entry name" value="CheY-like_superfamily"/>
</dbReference>
<dbReference type="Pfam" id="PF00486">
    <property type="entry name" value="Trans_reg_C"/>
    <property type="match status" value="1"/>
</dbReference>
<keyword evidence="5" id="KW-0804">Transcription</keyword>
<dbReference type="CDD" id="cd00383">
    <property type="entry name" value="trans_reg_C"/>
    <property type="match status" value="1"/>
</dbReference>
<dbReference type="Gene3D" id="3.40.50.2300">
    <property type="match status" value="1"/>
</dbReference>
<dbReference type="Pfam" id="PF00072">
    <property type="entry name" value="Response_reg"/>
    <property type="match status" value="1"/>
</dbReference>
<dbReference type="RefSeq" id="WP_036150264.1">
    <property type="nucleotide sequence ID" value="NZ_AVCX01000029.1"/>
</dbReference>
<accession>A0A0A3JPL5</accession>
<evidence type="ECO:0000313" key="10">
    <source>
        <dbReference type="EMBL" id="KGR88967.1"/>
    </source>
</evidence>
<organism evidence="10 11">
    <name type="scientific">Lysinibacillus odysseyi 34hs-1 = NBRC 100172</name>
    <dbReference type="NCBI Taxonomy" id="1220589"/>
    <lineage>
        <taxon>Bacteria</taxon>
        <taxon>Bacillati</taxon>
        <taxon>Bacillota</taxon>
        <taxon>Bacilli</taxon>
        <taxon>Bacillales</taxon>
        <taxon>Bacillaceae</taxon>
        <taxon>Lysinibacillus</taxon>
    </lineage>
</organism>
<dbReference type="PROSITE" id="PS51755">
    <property type="entry name" value="OMPR_PHOB"/>
    <property type="match status" value="1"/>
</dbReference>
<dbReference type="GO" id="GO:0032993">
    <property type="term" value="C:protein-DNA complex"/>
    <property type="evidence" value="ECO:0007669"/>
    <property type="project" value="TreeGrafter"/>
</dbReference>
<evidence type="ECO:0000256" key="3">
    <source>
        <dbReference type="ARBA" id="ARBA00023015"/>
    </source>
</evidence>
<dbReference type="PANTHER" id="PTHR48111:SF2">
    <property type="entry name" value="RESPONSE REGULATOR SAER"/>
    <property type="match status" value="1"/>
</dbReference>
<evidence type="ECO:0000256" key="1">
    <source>
        <dbReference type="ARBA" id="ARBA00022553"/>
    </source>
</evidence>
<dbReference type="eggNOG" id="COG0745">
    <property type="taxonomic scope" value="Bacteria"/>
</dbReference>
<dbReference type="PANTHER" id="PTHR48111">
    <property type="entry name" value="REGULATOR OF RPOS"/>
    <property type="match status" value="1"/>
</dbReference>
<reference evidence="10 11" key="1">
    <citation type="submission" date="2014-02" db="EMBL/GenBank/DDBJ databases">
        <title>Draft genome sequence of Lysinibacillus odysseyi NBRC 100172.</title>
        <authorList>
            <person name="Zhang F."/>
            <person name="Wang G."/>
            <person name="Zhang L."/>
        </authorList>
    </citation>
    <scope>NUCLEOTIDE SEQUENCE [LARGE SCALE GENOMIC DNA]</scope>
    <source>
        <strain evidence="10 11">NBRC 100172</strain>
    </source>
</reference>